<dbReference type="InterPro" id="IPR002885">
    <property type="entry name" value="PPR_rpt"/>
</dbReference>
<organism evidence="3 4">
    <name type="scientific">Prorocentrum cordatum</name>
    <dbReference type="NCBI Taxonomy" id="2364126"/>
    <lineage>
        <taxon>Eukaryota</taxon>
        <taxon>Sar</taxon>
        <taxon>Alveolata</taxon>
        <taxon>Dinophyceae</taxon>
        <taxon>Prorocentrales</taxon>
        <taxon>Prorocentraceae</taxon>
        <taxon>Prorocentrum</taxon>
    </lineage>
</organism>
<dbReference type="NCBIfam" id="TIGR00756">
    <property type="entry name" value="PPR"/>
    <property type="match status" value="1"/>
</dbReference>
<feature type="region of interest" description="Disordered" evidence="2">
    <location>
        <begin position="109"/>
        <end position="133"/>
    </location>
</feature>
<proteinExistence type="predicted"/>
<feature type="non-terminal residue" evidence="3">
    <location>
        <position position="133"/>
    </location>
</feature>
<accession>A0ABN9V5N7</accession>
<sequence>MARRRLRQSTIAYNAALAACAKEGWWEQACRMVREMDRSAVRRTRATCSAVVQACEAAGRPRAAAEVVARCFPAVEDADADADAVTRSFRELVALRLERACRLQLQRARGGPYPLAPTPKAAARPAPAPRACP</sequence>
<reference evidence="3" key="1">
    <citation type="submission" date="2023-10" db="EMBL/GenBank/DDBJ databases">
        <authorList>
            <person name="Chen Y."/>
            <person name="Shah S."/>
            <person name="Dougan E. K."/>
            <person name="Thang M."/>
            <person name="Chan C."/>
        </authorList>
    </citation>
    <scope>NUCLEOTIDE SEQUENCE [LARGE SCALE GENOMIC DNA]</scope>
</reference>
<evidence type="ECO:0000256" key="1">
    <source>
        <dbReference type="PROSITE-ProRule" id="PRU00708"/>
    </source>
</evidence>
<dbReference type="InterPro" id="IPR011990">
    <property type="entry name" value="TPR-like_helical_dom_sf"/>
</dbReference>
<dbReference type="Gene3D" id="1.25.40.10">
    <property type="entry name" value="Tetratricopeptide repeat domain"/>
    <property type="match status" value="1"/>
</dbReference>
<evidence type="ECO:0000313" key="3">
    <source>
        <dbReference type="EMBL" id="CAK0866625.1"/>
    </source>
</evidence>
<evidence type="ECO:0008006" key="5">
    <source>
        <dbReference type="Google" id="ProtNLM"/>
    </source>
</evidence>
<comment type="caution">
    <text evidence="3">The sequence shown here is derived from an EMBL/GenBank/DDBJ whole genome shotgun (WGS) entry which is preliminary data.</text>
</comment>
<name>A0ABN9V5N7_9DINO</name>
<protein>
    <recommendedName>
        <fullName evidence="5">Pentatricopeptide repeat-containing protein</fullName>
    </recommendedName>
</protein>
<gene>
    <name evidence="3" type="ORF">PCOR1329_LOCUS53756</name>
</gene>
<evidence type="ECO:0000313" key="4">
    <source>
        <dbReference type="Proteomes" id="UP001189429"/>
    </source>
</evidence>
<keyword evidence="4" id="KW-1185">Reference proteome</keyword>
<dbReference type="PROSITE" id="PS51375">
    <property type="entry name" value="PPR"/>
    <property type="match status" value="1"/>
</dbReference>
<feature type="repeat" description="PPR" evidence="1">
    <location>
        <begin position="9"/>
        <end position="43"/>
    </location>
</feature>
<dbReference type="EMBL" id="CAUYUJ010016556">
    <property type="protein sequence ID" value="CAK0866625.1"/>
    <property type="molecule type" value="Genomic_DNA"/>
</dbReference>
<dbReference type="Pfam" id="PF01535">
    <property type="entry name" value="PPR"/>
    <property type="match status" value="1"/>
</dbReference>
<dbReference type="Proteomes" id="UP001189429">
    <property type="component" value="Unassembled WGS sequence"/>
</dbReference>
<dbReference type="PROSITE" id="PS51257">
    <property type="entry name" value="PROKAR_LIPOPROTEIN"/>
    <property type="match status" value="1"/>
</dbReference>
<evidence type="ECO:0000256" key="2">
    <source>
        <dbReference type="SAM" id="MobiDB-lite"/>
    </source>
</evidence>